<dbReference type="GO" id="GO:0005975">
    <property type="term" value="P:carbohydrate metabolic process"/>
    <property type="evidence" value="ECO:0007669"/>
    <property type="project" value="InterPro"/>
</dbReference>
<dbReference type="PROSITE" id="PS00710">
    <property type="entry name" value="PGM_PMM"/>
    <property type="match status" value="1"/>
</dbReference>
<evidence type="ECO:0000256" key="4">
    <source>
        <dbReference type="ARBA" id="ARBA00022723"/>
    </source>
</evidence>
<dbReference type="CDD" id="cd05799">
    <property type="entry name" value="PGM2"/>
    <property type="match status" value="1"/>
</dbReference>
<evidence type="ECO:0000256" key="5">
    <source>
        <dbReference type="ARBA" id="ARBA00022842"/>
    </source>
</evidence>
<dbReference type="EMBL" id="JAMZEB010000002">
    <property type="protein sequence ID" value="MCP2362005.1"/>
    <property type="molecule type" value="Genomic_DNA"/>
</dbReference>
<dbReference type="Proteomes" id="UP001139648">
    <property type="component" value="Unassembled WGS sequence"/>
</dbReference>
<dbReference type="Gene3D" id="3.30.310.50">
    <property type="entry name" value="Alpha-D-phosphohexomutase, C-terminal domain"/>
    <property type="match status" value="1"/>
</dbReference>
<dbReference type="InterPro" id="IPR005844">
    <property type="entry name" value="A-D-PHexomutase_a/b/a-I"/>
</dbReference>
<feature type="domain" description="Alpha-D-phosphohexomutase alpha/beta/alpha" evidence="11">
    <location>
        <begin position="310"/>
        <end position="425"/>
    </location>
</feature>
<evidence type="ECO:0000259" key="10">
    <source>
        <dbReference type="Pfam" id="PF02879"/>
    </source>
</evidence>
<dbReference type="SUPFAM" id="SSF55957">
    <property type="entry name" value="Phosphoglucomutase, C-terminal domain"/>
    <property type="match status" value="1"/>
</dbReference>
<dbReference type="Pfam" id="PF02880">
    <property type="entry name" value="PGM_PMM_III"/>
    <property type="match status" value="1"/>
</dbReference>
<keyword evidence="4 7" id="KW-0479">Metal-binding</keyword>
<dbReference type="PANTHER" id="PTHR45745:SF1">
    <property type="entry name" value="PHOSPHOGLUCOMUTASE 2B-RELATED"/>
    <property type="match status" value="1"/>
</dbReference>
<evidence type="ECO:0000256" key="1">
    <source>
        <dbReference type="ARBA" id="ARBA00001946"/>
    </source>
</evidence>
<feature type="domain" description="Alpha-D-phosphohexomutase C-terminal" evidence="8">
    <location>
        <begin position="470"/>
        <end position="511"/>
    </location>
</feature>
<feature type="domain" description="Alpha-D-phosphohexomutase alpha/beta/alpha" evidence="10">
    <location>
        <begin position="200"/>
        <end position="296"/>
    </location>
</feature>
<dbReference type="Gene3D" id="3.40.120.10">
    <property type="entry name" value="Alpha-D-Glucose-1,6-Bisphosphate, subunit A, domain 3"/>
    <property type="match status" value="3"/>
</dbReference>
<organism evidence="12 13">
    <name type="scientific">Nonomuraea thailandensis</name>
    <dbReference type="NCBI Taxonomy" id="1188745"/>
    <lineage>
        <taxon>Bacteria</taxon>
        <taxon>Bacillati</taxon>
        <taxon>Actinomycetota</taxon>
        <taxon>Actinomycetes</taxon>
        <taxon>Streptosporangiales</taxon>
        <taxon>Streptosporangiaceae</taxon>
        <taxon>Nonomuraea</taxon>
    </lineage>
</organism>
<dbReference type="PRINTS" id="PR00509">
    <property type="entry name" value="PGMPMM"/>
</dbReference>
<accession>A0A9X2K6Z1</accession>
<dbReference type="Pfam" id="PF02879">
    <property type="entry name" value="PGM_PMM_II"/>
    <property type="match status" value="1"/>
</dbReference>
<dbReference type="RefSeq" id="WP_253752228.1">
    <property type="nucleotide sequence ID" value="NZ_BAABKA010000027.1"/>
</dbReference>
<dbReference type="InterPro" id="IPR005845">
    <property type="entry name" value="A-D-PHexomutase_a/b/a-II"/>
</dbReference>
<dbReference type="InterPro" id="IPR005843">
    <property type="entry name" value="A-D-PHexomutase_C"/>
</dbReference>
<gene>
    <name evidence="12" type="ORF">HD597_009025</name>
</gene>
<sequence>MTLLETARAWLAQDPDPDTRAELSALVDAGDLPALEERFGAKLEFGTAGLRGELGAGPNRMNRVTVMRAAAGLAAVLGPGKHVVIGYDARHKSDVFARDTAAVLTGAGLHASLLPCPLPTPVLAFAVRHLGADAGVTVTASHNPPRDNGYKVYWGDGSQITPPVDGEISAAIDAVGRVDELPLNGPGTLTELGEGIVDDYLSAVTALPLGEARGLRVAYTPLHGVGAATLTDAFLRAGFESPMAVEEQRNPDPDFPTVAFPNPEEPGAMDLAVALAAKLDADLVLANDPDADRCAVGVPLPGGGVRMLSGDEVGGLLAEHVITHTTGDRMVATTIVSSSLLGKLAREHGVRYGETLTGFKWIIKAGPGLVFGYEEALGYSIGSDDGLPVRDKDGIGAALTVAAIAAAAKRDGRTLLDLLDDQARRYGLHATAQLSFRVADLSLIAAAMTRLRADRTPALGGLAVERVDDLARGDGGLPPTDGLRYRLSDDARVVVRPSGTEPKLKCYLEVVVPVAGTPAQARAVAEQRLDALRSDLALRLGL</sequence>
<dbReference type="InterPro" id="IPR016055">
    <property type="entry name" value="A-D-PHexomutase_a/b/a-I/II/III"/>
</dbReference>
<dbReference type="InterPro" id="IPR016066">
    <property type="entry name" value="A-D-PHexomutase_CS"/>
</dbReference>
<evidence type="ECO:0000259" key="8">
    <source>
        <dbReference type="Pfam" id="PF00408"/>
    </source>
</evidence>
<keyword evidence="13" id="KW-1185">Reference proteome</keyword>
<dbReference type="InterPro" id="IPR005846">
    <property type="entry name" value="A-D-PHexomutase_a/b/a-III"/>
</dbReference>
<dbReference type="InterPro" id="IPR005841">
    <property type="entry name" value="Alpha-D-phosphohexomutase_SF"/>
</dbReference>
<protein>
    <submittedName>
        <fullName evidence="12">Phosphomannomutase</fullName>
        <ecNumber evidence="12">5.4.2.8</ecNumber>
    </submittedName>
</protein>
<evidence type="ECO:0000256" key="3">
    <source>
        <dbReference type="ARBA" id="ARBA00022553"/>
    </source>
</evidence>
<evidence type="ECO:0000256" key="2">
    <source>
        <dbReference type="ARBA" id="ARBA00010231"/>
    </source>
</evidence>
<dbReference type="GO" id="GO:0004615">
    <property type="term" value="F:phosphomannomutase activity"/>
    <property type="evidence" value="ECO:0007669"/>
    <property type="project" value="UniProtKB-EC"/>
</dbReference>
<dbReference type="AlphaFoldDB" id="A0A9X2K6Z1"/>
<evidence type="ECO:0000259" key="11">
    <source>
        <dbReference type="Pfam" id="PF02880"/>
    </source>
</evidence>
<evidence type="ECO:0000313" key="12">
    <source>
        <dbReference type="EMBL" id="MCP2362005.1"/>
    </source>
</evidence>
<keyword evidence="6 12" id="KW-0413">Isomerase</keyword>
<dbReference type="GO" id="GO:0006166">
    <property type="term" value="P:purine ribonucleoside salvage"/>
    <property type="evidence" value="ECO:0007669"/>
    <property type="project" value="TreeGrafter"/>
</dbReference>
<reference evidence="12" key="1">
    <citation type="submission" date="2022-06" db="EMBL/GenBank/DDBJ databases">
        <title>Sequencing the genomes of 1000 actinobacteria strains.</title>
        <authorList>
            <person name="Klenk H.-P."/>
        </authorList>
    </citation>
    <scope>NUCLEOTIDE SEQUENCE</scope>
    <source>
        <strain evidence="12">DSM 46694</strain>
    </source>
</reference>
<comment type="cofactor">
    <cofactor evidence="1">
        <name>Mg(2+)</name>
        <dbReference type="ChEBI" id="CHEBI:18420"/>
    </cofactor>
</comment>
<proteinExistence type="inferred from homology"/>
<dbReference type="InterPro" id="IPR036900">
    <property type="entry name" value="A-D-PHexomutase_C_sf"/>
</dbReference>
<feature type="domain" description="Alpha-D-phosphohexomutase alpha/beta/alpha" evidence="9">
    <location>
        <begin position="43"/>
        <end position="174"/>
    </location>
</feature>
<dbReference type="Pfam" id="PF00408">
    <property type="entry name" value="PGM_PMM_IV"/>
    <property type="match status" value="1"/>
</dbReference>
<evidence type="ECO:0000259" key="9">
    <source>
        <dbReference type="Pfam" id="PF02878"/>
    </source>
</evidence>
<dbReference type="GO" id="GO:0000287">
    <property type="term" value="F:magnesium ion binding"/>
    <property type="evidence" value="ECO:0007669"/>
    <property type="project" value="InterPro"/>
</dbReference>
<keyword evidence="5 7" id="KW-0460">Magnesium</keyword>
<dbReference type="EC" id="5.4.2.8" evidence="12"/>
<keyword evidence="3" id="KW-0597">Phosphoprotein</keyword>
<dbReference type="SUPFAM" id="SSF53738">
    <property type="entry name" value="Phosphoglucomutase, first 3 domains"/>
    <property type="match status" value="3"/>
</dbReference>
<comment type="caution">
    <text evidence="12">The sequence shown here is derived from an EMBL/GenBank/DDBJ whole genome shotgun (WGS) entry which is preliminary data.</text>
</comment>
<evidence type="ECO:0000256" key="7">
    <source>
        <dbReference type="RuleBase" id="RU004326"/>
    </source>
</evidence>
<dbReference type="Pfam" id="PF02878">
    <property type="entry name" value="PGM_PMM_I"/>
    <property type="match status" value="1"/>
</dbReference>
<comment type="similarity">
    <text evidence="2 7">Belongs to the phosphohexose mutase family.</text>
</comment>
<evidence type="ECO:0000256" key="6">
    <source>
        <dbReference type="ARBA" id="ARBA00023235"/>
    </source>
</evidence>
<name>A0A9X2K6Z1_9ACTN</name>
<dbReference type="PANTHER" id="PTHR45745">
    <property type="entry name" value="PHOSPHOMANNOMUTASE 45A"/>
    <property type="match status" value="1"/>
</dbReference>
<dbReference type="GO" id="GO:0008973">
    <property type="term" value="F:phosphopentomutase activity"/>
    <property type="evidence" value="ECO:0007669"/>
    <property type="project" value="TreeGrafter"/>
</dbReference>
<evidence type="ECO:0000313" key="13">
    <source>
        <dbReference type="Proteomes" id="UP001139648"/>
    </source>
</evidence>